<dbReference type="FunFam" id="1.10.287.70:FF:000097">
    <property type="entry name" value="Potassium voltage-gated channel subfamily G member 3"/>
    <property type="match status" value="1"/>
</dbReference>
<evidence type="ECO:0000256" key="12">
    <source>
        <dbReference type="SAM" id="MobiDB-lite"/>
    </source>
</evidence>
<dbReference type="Gene3D" id="1.20.120.350">
    <property type="entry name" value="Voltage-gated potassium channels. Chain C"/>
    <property type="match status" value="1"/>
</dbReference>
<evidence type="ECO:0000256" key="1">
    <source>
        <dbReference type="ARBA" id="ARBA00004141"/>
    </source>
</evidence>
<dbReference type="PANTHER" id="PTHR11537:SF254">
    <property type="entry name" value="POTASSIUM VOLTAGE-GATED CHANNEL PROTEIN SHAB"/>
    <property type="match status" value="1"/>
</dbReference>
<feature type="compositionally biased region" description="Basic and acidic residues" evidence="12">
    <location>
        <begin position="414"/>
        <end position="432"/>
    </location>
</feature>
<dbReference type="EMBL" id="KV429078">
    <property type="protein sequence ID" value="KZT67224.1"/>
    <property type="molecule type" value="Genomic_DNA"/>
</dbReference>
<protein>
    <submittedName>
        <fullName evidence="15">Voltage-gated potassium channel</fullName>
    </submittedName>
</protein>
<keyword evidence="4 13" id="KW-0812">Transmembrane</keyword>
<keyword evidence="6" id="KW-0851">Voltage-gated channel</keyword>
<keyword evidence="11 15" id="KW-0407">Ion channel</keyword>
<dbReference type="GO" id="GO:0008076">
    <property type="term" value="C:voltage-gated potassium channel complex"/>
    <property type="evidence" value="ECO:0007669"/>
    <property type="project" value="InterPro"/>
</dbReference>
<feature type="transmembrane region" description="Helical" evidence="13">
    <location>
        <begin position="151"/>
        <end position="172"/>
    </location>
</feature>
<evidence type="ECO:0000256" key="3">
    <source>
        <dbReference type="ARBA" id="ARBA00022538"/>
    </source>
</evidence>
<evidence type="ECO:0000256" key="4">
    <source>
        <dbReference type="ARBA" id="ARBA00022692"/>
    </source>
</evidence>
<feature type="domain" description="Ion transport" evidence="14">
    <location>
        <begin position="90"/>
        <end position="324"/>
    </location>
</feature>
<dbReference type="PANTHER" id="PTHR11537">
    <property type="entry name" value="VOLTAGE-GATED POTASSIUM CHANNEL"/>
    <property type="match status" value="1"/>
</dbReference>
<accession>A0A165NPS0</accession>
<dbReference type="Pfam" id="PF00520">
    <property type="entry name" value="Ion_trans"/>
    <property type="match status" value="1"/>
</dbReference>
<keyword evidence="8 13" id="KW-1133">Transmembrane helix</keyword>
<evidence type="ECO:0000259" key="14">
    <source>
        <dbReference type="Pfam" id="PF00520"/>
    </source>
</evidence>
<keyword evidence="9" id="KW-0406">Ion transport</keyword>
<dbReference type="OrthoDB" id="415460at2759"/>
<evidence type="ECO:0000313" key="15">
    <source>
        <dbReference type="EMBL" id="KZT67224.1"/>
    </source>
</evidence>
<dbReference type="Proteomes" id="UP000076727">
    <property type="component" value="Unassembled WGS sequence"/>
</dbReference>
<evidence type="ECO:0000256" key="13">
    <source>
        <dbReference type="SAM" id="Phobius"/>
    </source>
</evidence>
<keyword evidence="10 13" id="KW-0472">Membrane</keyword>
<dbReference type="InterPro" id="IPR005821">
    <property type="entry name" value="Ion_trans_dom"/>
</dbReference>
<feature type="region of interest" description="Disordered" evidence="12">
    <location>
        <begin position="360"/>
        <end position="385"/>
    </location>
</feature>
<feature type="transmembrane region" description="Helical" evidence="13">
    <location>
        <begin position="266"/>
        <end position="287"/>
    </location>
</feature>
<name>A0A165NPS0_9APHY</name>
<feature type="transmembrane region" description="Helical" evidence="13">
    <location>
        <begin position="225"/>
        <end position="246"/>
    </location>
</feature>
<evidence type="ECO:0000256" key="8">
    <source>
        <dbReference type="ARBA" id="ARBA00022989"/>
    </source>
</evidence>
<evidence type="ECO:0000256" key="10">
    <source>
        <dbReference type="ARBA" id="ARBA00023136"/>
    </source>
</evidence>
<proteinExistence type="predicted"/>
<keyword evidence="2" id="KW-0813">Transport</keyword>
<feature type="transmembrane region" description="Helical" evidence="13">
    <location>
        <begin position="121"/>
        <end position="139"/>
    </location>
</feature>
<dbReference type="PRINTS" id="PR00169">
    <property type="entry name" value="KCHANNEL"/>
</dbReference>
<gene>
    <name evidence="15" type="ORF">DAEQUDRAFT_767295</name>
</gene>
<dbReference type="AlphaFoldDB" id="A0A165NPS0"/>
<dbReference type="STRING" id="1314783.A0A165NPS0"/>
<evidence type="ECO:0000256" key="9">
    <source>
        <dbReference type="ARBA" id="ARBA00023065"/>
    </source>
</evidence>
<evidence type="ECO:0000256" key="7">
    <source>
        <dbReference type="ARBA" id="ARBA00022958"/>
    </source>
</evidence>
<feature type="compositionally biased region" description="Polar residues" evidence="12">
    <location>
        <begin position="16"/>
        <end position="35"/>
    </location>
</feature>
<dbReference type="GO" id="GO:0001508">
    <property type="term" value="P:action potential"/>
    <property type="evidence" value="ECO:0007669"/>
    <property type="project" value="TreeGrafter"/>
</dbReference>
<evidence type="ECO:0000256" key="6">
    <source>
        <dbReference type="ARBA" id="ARBA00022882"/>
    </source>
</evidence>
<dbReference type="InterPro" id="IPR027359">
    <property type="entry name" value="Volt_channel_dom_sf"/>
</dbReference>
<keyword evidence="16" id="KW-1185">Reference proteome</keyword>
<feature type="region of interest" description="Disordered" evidence="12">
    <location>
        <begin position="1"/>
        <end position="39"/>
    </location>
</feature>
<reference evidence="15 16" key="1">
    <citation type="journal article" date="2016" name="Mol. Biol. Evol.">
        <title>Comparative Genomics of Early-Diverging Mushroom-Forming Fungi Provides Insights into the Origins of Lignocellulose Decay Capabilities.</title>
        <authorList>
            <person name="Nagy L.G."/>
            <person name="Riley R."/>
            <person name="Tritt A."/>
            <person name="Adam C."/>
            <person name="Daum C."/>
            <person name="Floudas D."/>
            <person name="Sun H."/>
            <person name="Yadav J.S."/>
            <person name="Pangilinan J."/>
            <person name="Larsson K.H."/>
            <person name="Matsuura K."/>
            <person name="Barry K."/>
            <person name="Labutti K."/>
            <person name="Kuo R."/>
            <person name="Ohm R.A."/>
            <person name="Bhattacharya S.S."/>
            <person name="Shirouzu T."/>
            <person name="Yoshinaga Y."/>
            <person name="Martin F.M."/>
            <person name="Grigoriev I.V."/>
            <person name="Hibbett D.S."/>
        </authorList>
    </citation>
    <scope>NUCLEOTIDE SEQUENCE [LARGE SCALE GENOMIC DNA]</scope>
    <source>
        <strain evidence="15 16">L-15889</strain>
    </source>
</reference>
<comment type="subcellular location">
    <subcellularLocation>
        <location evidence="1">Membrane</location>
        <topology evidence="1">Multi-pass membrane protein</topology>
    </subcellularLocation>
</comment>
<feature type="transmembrane region" description="Helical" evidence="13">
    <location>
        <begin position="299"/>
        <end position="320"/>
    </location>
</feature>
<feature type="transmembrane region" description="Helical" evidence="13">
    <location>
        <begin position="89"/>
        <end position="115"/>
    </location>
</feature>
<feature type="region of interest" description="Disordered" evidence="12">
    <location>
        <begin position="409"/>
        <end position="432"/>
    </location>
</feature>
<evidence type="ECO:0000256" key="5">
    <source>
        <dbReference type="ARBA" id="ARBA00022826"/>
    </source>
</evidence>
<dbReference type="Gene3D" id="1.10.287.70">
    <property type="match status" value="1"/>
</dbReference>
<dbReference type="SUPFAM" id="SSF81324">
    <property type="entry name" value="Voltage-gated potassium channels"/>
    <property type="match status" value="1"/>
</dbReference>
<evidence type="ECO:0000256" key="11">
    <source>
        <dbReference type="ARBA" id="ARBA00023303"/>
    </source>
</evidence>
<dbReference type="InterPro" id="IPR028325">
    <property type="entry name" value="VG_K_chnl"/>
</dbReference>
<organism evidence="15 16">
    <name type="scientific">Daedalea quercina L-15889</name>
    <dbReference type="NCBI Taxonomy" id="1314783"/>
    <lineage>
        <taxon>Eukaryota</taxon>
        <taxon>Fungi</taxon>
        <taxon>Dikarya</taxon>
        <taxon>Basidiomycota</taxon>
        <taxon>Agaricomycotina</taxon>
        <taxon>Agaricomycetes</taxon>
        <taxon>Polyporales</taxon>
        <taxon>Fomitopsis</taxon>
    </lineage>
</organism>
<keyword evidence="3" id="KW-0633">Potassium transport</keyword>
<evidence type="ECO:0000256" key="2">
    <source>
        <dbReference type="ARBA" id="ARBA00022448"/>
    </source>
</evidence>
<sequence>METIPLSPMARMRSPHTATRSAYTPRSPRPNSAARSTYAPIPTPHAAEELATANSLDSVDDAHVQEIHPTWKRNVYLLLERPTSSSSAFVIHVLTTSLIIISAIVTCLETIPSFHSISPRIWFGFETTVVVLFTVEYVARCLAHSANWWTFLRWFGSFFGIIDLLGIMPYYLELMLHQDTSTLFRFTILRTFRLLRVFRPFRYNNTILLTIEVMYLSFRRSQHALLALAFFVVMVLVVFSTLLYFAERGTWDEVIGTFINSDGDPSQFASIPAAGWFVIVTITTVGYGEITPRSFLGRLITVPLLVFGLLLIALPTFVLGREFSLVWEMMKEDQVTREEVFNAHSFDPLASPSLMRQRVGSSAMQPWRHTQDEPHAGSSSPHENKEFREQIAELKTTVEMQGALLRRLVTAMEGETRRGGRGKERSRGDNES</sequence>
<evidence type="ECO:0000313" key="16">
    <source>
        <dbReference type="Proteomes" id="UP000076727"/>
    </source>
</evidence>
<dbReference type="GO" id="GO:0005249">
    <property type="term" value="F:voltage-gated potassium channel activity"/>
    <property type="evidence" value="ECO:0007669"/>
    <property type="project" value="InterPro"/>
</dbReference>
<keyword evidence="7" id="KW-0630">Potassium</keyword>
<keyword evidence="5" id="KW-0631">Potassium channel</keyword>